<proteinExistence type="predicted"/>
<keyword evidence="2" id="KW-0472">Membrane</keyword>
<feature type="region of interest" description="Disordered" evidence="1">
    <location>
        <begin position="225"/>
        <end position="272"/>
    </location>
</feature>
<dbReference type="AlphaFoldDB" id="A0A4S8QRC7"/>
<feature type="domain" description="DUF7707" evidence="4">
    <location>
        <begin position="27"/>
        <end position="128"/>
    </location>
</feature>
<keyword evidence="2" id="KW-1133">Transmembrane helix</keyword>
<dbReference type="Proteomes" id="UP000308671">
    <property type="component" value="Unassembled WGS sequence"/>
</dbReference>
<feature type="compositionally biased region" description="Low complexity" evidence="1">
    <location>
        <begin position="245"/>
        <end position="272"/>
    </location>
</feature>
<feature type="region of interest" description="Disordered" evidence="1">
    <location>
        <begin position="138"/>
        <end position="210"/>
    </location>
</feature>
<dbReference type="EMBL" id="PQXL01000392">
    <property type="protein sequence ID" value="THV46362.1"/>
    <property type="molecule type" value="Genomic_DNA"/>
</dbReference>
<organism evidence="5 6">
    <name type="scientific">Botrytis galanthina</name>
    <dbReference type="NCBI Taxonomy" id="278940"/>
    <lineage>
        <taxon>Eukaryota</taxon>
        <taxon>Fungi</taxon>
        <taxon>Dikarya</taxon>
        <taxon>Ascomycota</taxon>
        <taxon>Pezizomycotina</taxon>
        <taxon>Leotiomycetes</taxon>
        <taxon>Helotiales</taxon>
        <taxon>Sclerotiniaceae</taxon>
        <taxon>Botrytis</taxon>
    </lineage>
</organism>
<keyword evidence="3" id="KW-0732">Signal</keyword>
<keyword evidence="2" id="KW-0812">Transmembrane</keyword>
<feature type="signal peptide" evidence="3">
    <location>
        <begin position="1"/>
        <end position="19"/>
    </location>
</feature>
<dbReference type="Pfam" id="PF24808">
    <property type="entry name" value="DUF7707"/>
    <property type="match status" value="1"/>
</dbReference>
<feature type="compositionally biased region" description="Low complexity" evidence="1">
    <location>
        <begin position="168"/>
        <end position="195"/>
    </location>
</feature>
<keyword evidence="6" id="KW-1185">Reference proteome</keyword>
<feature type="compositionally biased region" description="Polar residues" evidence="1">
    <location>
        <begin position="150"/>
        <end position="167"/>
    </location>
</feature>
<accession>A0A4S8QRC7</accession>
<dbReference type="PANTHER" id="PTHR38118">
    <property type="entry name" value="ANCHORED CELL WALL PROTEIN 11-RELATED"/>
    <property type="match status" value="1"/>
</dbReference>
<reference evidence="5 6" key="1">
    <citation type="submission" date="2017-12" db="EMBL/GenBank/DDBJ databases">
        <title>Comparative genomics of Botrytis spp.</title>
        <authorList>
            <person name="Valero-Jimenez C.A."/>
            <person name="Tapia P."/>
            <person name="Veloso J."/>
            <person name="Silva-Moreno E."/>
            <person name="Staats M."/>
            <person name="Valdes J.H."/>
            <person name="Van Kan J.A.L."/>
        </authorList>
    </citation>
    <scope>NUCLEOTIDE SEQUENCE [LARGE SCALE GENOMIC DNA]</scope>
    <source>
        <strain evidence="5 6">MUCL435</strain>
    </source>
</reference>
<evidence type="ECO:0000256" key="2">
    <source>
        <dbReference type="SAM" id="Phobius"/>
    </source>
</evidence>
<evidence type="ECO:0000256" key="1">
    <source>
        <dbReference type="SAM" id="MobiDB-lite"/>
    </source>
</evidence>
<feature type="chain" id="PRO_5020663022" description="DUF7707 domain-containing protein" evidence="3">
    <location>
        <begin position="20"/>
        <end position="303"/>
    </location>
</feature>
<dbReference type="PANTHER" id="PTHR38118:SF3">
    <property type="entry name" value="ANCHORED CELL WALL PROTEIN 11"/>
    <property type="match status" value="1"/>
</dbReference>
<comment type="caution">
    <text evidence="5">The sequence shown here is derived from an EMBL/GenBank/DDBJ whole genome shotgun (WGS) entry which is preliminary data.</text>
</comment>
<protein>
    <recommendedName>
        <fullName evidence="4">DUF7707 domain-containing protein</fullName>
    </recommendedName>
</protein>
<name>A0A4S8QRC7_9HELO</name>
<feature type="compositionally biased region" description="Low complexity" evidence="1">
    <location>
        <begin position="225"/>
        <end position="237"/>
    </location>
</feature>
<dbReference type="OrthoDB" id="2121879at2759"/>
<evidence type="ECO:0000313" key="5">
    <source>
        <dbReference type="EMBL" id="THV46362.1"/>
    </source>
</evidence>
<feature type="transmembrane region" description="Helical" evidence="2">
    <location>
        <begin position="283"/>
        <end position="301"/>
    </location>
</feature>
<evidence type="ECO:0000313" key="6">
    <source>
        <dbReference type="Proteomes" id="UP000308671"/>
    </source>
</evidence>
<dbReference type="InterPro" id="IPR056124">
    <property type="entry name" value="DUF7707"/>
</dbReference>
<evidence type="ECO:0000259" key="4">
    <source>
        <dbReference type="Pfam" id="PF24808"/>
    </source>
</evidence>
<gene>
    <name evidence="5" type="ORF">BGAL_0392g00010</name>
</gene>
<sequence length="303" mass="30302">MRVVQILGLVAQLATVVRGTASICQTQVDPRNIDAATRSQWCTVQINTCGTLCGGVTDENTCDITSLCYSCTCTSNSSSPALQLYTSTIPFFVCEQTYSDCIAAGEDDPAAQKACRVTEEANCGTLNPDTVSLSALTLPSKPTVKPTPIPQLTSQTGINTNTNTDELITSTTKTVTPTPTGTTTVWTTSTASSGSGSVGNGTMGSGSVSVSGSATGSLSSLLGVTGVSSSSSSSSSSSGGGGGSTTASTVSRTSSSKTVTGTTIGTSTPSTISEGGAERMRIGGAWVICGVLMVGGGFGIIDL</sequence>
<evidence type="ECO:0000256" key="3">
    <source>
        <dbReference type="SAM" id="SignalP"/>
    </source>
</evidence>